<organism evidence="1 2">
    <name type="scientific">Geoanaerobacter pelophilus</name>
    <dbReference type="NCBI Taxonomy" id="60036"/>
    <lineage>
        <taxon>Bacteria</taxon>
        <taxon>Pseudomonadati</taxon>
        <taxon>Thermodesulfobacteriota</taxon>
        <taxon>Desulfuromonadia</taxon>
        <taxon>Geobacterales</taxon>
        <taxon>Geobacteraceae</taxon>
        <taxon>Geoanaerobacter</taxon>
    </lineage>
</organism>
<dbReference type="Pfam" id="PF10865">
    <property type="entry name" value="DUF2703"/>
    <property type="match status" value="1"/>
</dbReference>
<evidence type="ECO:0000313" key="2">
    <source>
        <dbReference type="Proteomes" id="UP000811899"/>
    </source>
</evidence>
<evidence type="ECO:0000313" key="1">
    <source>
        <dbReference type="EMBL" id="MBT0666475.1"/>
    </source>
</evidence>
<name>A0AAW4LD47_9BACT</name>
<proteinExistence type="predicted"/>
<protein>
    <submittedName>
        <fullName evidence="1">DUF2703 domain-containing protein</fullName>
    </submittedName>
</protein>
<dbReference type="InterPro" id="IPR021219">
    <property type="entry name" value="DUF2703"/>
</dbReference>
<comment type="caution">
    <text evidence="1">The sequence shown here is derived from an EMBL/GenBank/DDBJ whole genome shotgun (WGS) entry which is preliminary data.</text>
</comment>
<sequence length="65" mass="6982">MSVREAVAELNNELADKGGTIGFTETKLPEEQMDQSNLILFNGKSLEEVLDNSAADESTARNAPA</sequence>
<dbReference type="EMBL" id="JAHCVJ010000012">
    <property type="protein sequence ID" value="MBT0666475.1"/>
    <property type="molecule type" value="Genomic_DNA"/>
</dbReference>
<accession>A0AAW4LD47</accession>
<keyword evidence="2" id="KW-1185">Reference proteome</keyword>
<dbReference type="RefSeq" id="WP_214173245.1">
    <property type="nucleotide sequence ID" value="NZ_JAHCVJ010000012.1"/>
</dbReference>
<reference evidence="1 2" key="1">
    <citation type="submission" date="2021-05" db="EMBL/GenBank/DDBJ databases">
        <title>The draft genome of Geobacter pelophilus DSM 12255.</title>
        <authorList>
            <person name="Xu Z."/>
            <person name="Masuda Y."/>
            <person name="Itoh H."/>
            <person name="Senoo K."/>
        </authorList>
    </citation>
    <scope>NUCLEOTIDE SEQUENCE [LARGE SCALE GENOMIC DNA]</scope>
    <source>
        <strain evidence="1 2">DSM 12255</strain>
    </source>
</reference>
<gene>
    <name evidence="1" type="ORF">KI809_19375</name>
</gene>
<dbReference type="AlphaFoldDB" id="A0AAW4LD47"/>
<dbReference type="Proteomes" id="UP000811899">
    <property type="component" value="Unassembled WGS sequence"/>
</dbReference>